<gene>
    <name evidence="7" type="ORF">ACFYXQ_13340</name>
</gene>
<dbReference type="PANTHER" id="PTHR30055">
    <property type="entry name" value="HTH-TYPE TRANSCRIPTIONAL REGULATOR RUTR"/>
    <property type="match status" value="1"/>
</dbReference>
<evidence type="ECO:0000256" key="2">
    <source>
        <dbReference type="ARBA" id="ARBA00023125"/>
    </source>
</evidence>
<accession>A0ABW6RZF7</accession>
<organism evidence="7 8">
    <name type="scientific">Nocardia jiangxiensis</name>
    <dbReference type="NCBI Taxonomy" id="282685"/>
    <lineage>
        <taxon>Bacteria</taxon>
        <taxon>Bacillati</taxon>
        <taxon>Actinomycetota</taxon>
        <taxon>Actinomycetes</taxon>
        <taxon>Mycobacteriales</taxon>
        <taxon>Nocardiaceae</taxon>
        <taxon>Nocardia</taxon>
    </lineage>
</organism>
<evidence type="ECO:0000313" key="8">
    <source>
        <dbReference type="Proteomes" id="UP001601992"/>
    </source>
</evidence>
<keyword evidence="3" id="KW-0804">Transcription</keyword>
<sequence>MSDVARQAESTSTATRGGRTNQKERTRRAILDSARTLIDAGDEVTMPEVARTARVSEATAYRYFPDLPTLLREAMHESWPGAAQIMAPVAHLTDPIERVAHATDYLLRHVHTHAPAVRATMAAAIVRPAEILRPAYRLGLIEAALEPLTDLTPETLTQMRQDLVVVMSAEAFFTLTDLYGMSSEEAIASVVSTARSVMAARLS</sequence>
<feature type="domain" description="HTH tetR-type" evidence="6">
    <location>
        <begin position="24"/>
        <end position="82"/>
    </location>
</feature>
<feature type="compositionally biased region" description="Polar residues" evidence="5">
    <location>
        <begin position="8"/>
        <end position="20"/>
    </location>
</feature>
<feature type="DNA-binding region" description="H-T-H motif" evidence="4">
    <location>
        <begin position="45"/>
        <end position="64"/>
    </location>
</feature>
<dbReference type="PROSITE" id="PS50977">
    <property type="entry name" value="HTH_TETR_2"/>
    <property type="match status" value="1"/>
</dbReference>
<reference evidence="7 8" key="1">
    <citation type="submission" date="2024-10" db="EMBL/GenBank/DDBJ databases">
        <title>The Natural Products Discovery Center: Release of the First 8490 Sequenced Strains for Exploring Actinobacteria Biosynthetic Diversity.</title>
        <authorList>
            <person name="Kalkreuter E."/>
            <person name="Kautsar S.A."/>
            <person name="Yang D."/>
            <person name="Bader C.D."/>
            <person name="Teijaro C.N."/>
            <person name="Fluegel L."/>
            <person name="Davis C.M."/>
            <person name="Simpson J.R."/>
            <person name="Lauterbach L."/>
            <person name="Steele A.D."/>
            <person name="Gui C."/>
            <person name="Meng S."/>
            <person name="Li G."/>
            <person name="Viehrig K."/>
            <person name="Ye F."/>
            <person name="Su P."/>
            <person name="Kiefer A.F."/>
            <person name="Nichols A."/>
            <person name="Cepeda A.J."/>
            <person name="Yan W."/>
            <person name="Fan B."/>
            <person name="Jiang Y."/>
            <person name="Adhikari A."/>
            <person name="Zheng C.-J."/>
            <person name="Schuster L."/>
            <person name="Cowan T.M."/>
            <person name="Smanski M.J."/>
            <person name="Chevrette M.G."/>
            <person name="De Carvalho L.P.S."/>
            <person name="Shen B."/>
        </authorList>
    </citation>
    <scope>NUCLEOTIDE SEQUENCE [LARGE SCALE GENOMIC DNA]</scope>
    <source>
        <strain evidence="7 8">NPDC002593</strain>
    </source>
</reference>
<evidence type="ECO:0000313" key="7">
    <source>
        <dbReference type="EMBL" id="MFF3568748.1"/>
    </source>
</evidence>
<dbReference type="PANTHER" id="PTHR30055:SF234">
    <property type="entry name" value="HTH-TYPE TRANSCRIPTIONAL REGULATOR BETI"/>
    <property type="match status" value="1"/>
</dbReference>
<proteinExistence type="predicted"/>
<evidence type="ECO:0000256" key="3">
    <source>
        <dbReference type="ARBA" id="ARBA00023163"/>
    </source>
</evidence>
<feature type="region of interest" description="Disordered" evidence="5">
    <location>
        <begin position="1"/>
        <end position="25"/>
    </location>
</feature>
<keyword evidence="8" id="KW-1185">Reference proteome</keyword>
<keyword evidence="1" id="KW-0805">Transcription regulation</keyword>
<dbReference type="Pfam" id="PF00440">
    <property type="entry name" value="TetR_N"/>
    <property type="match status" value="1"/>
</dbReference>
<evidence type="ECO:0000256" key="1">
    <source>
        <dbReference type="ARBA" id="ARBA00023015"/>
    </source>
</evidence>
<keyword evidence="2 4" id="KW-0238">DNA-binding</keyword>
<evidence type="ECO:0000256" key="5">
    <source>
        <dbReference type="SAM" id="MobiDB-lite"/>
    </source>
</evidence>
<comment type="caution">
    <text evidence="7">The sequence shown here is derived from an EMBL/GenBank/DDBJ whole genome shotgun (WGS) entry which is preliminary data.</text>
</comment>
<evidence type="ECO:0000259" key="6">
    <source>
        <dbReference type="PROSITE" id="PS50977"/>
    </source>
</evidence>
<dbReference type="InterPro" id="IPR001647">
    <property type="entry name" value="HTH_TetR"/>
</dbReference>
<dbReference type="InterPro" id="IPR050109">
    <property type="entry name" value="HTH-type_TetR-like_transc_reg"/>
</dbReference>
<protein>
    <submittedName>
        <fullName evidence="7">TetR/AcrR family transcriptional regulator</fullName>
    </submittedName>
</protein>
<evidence type="ECO:0000256" key="4">
    <source>
        <dbReference type="PROSITE-ProRule" id="PRU00335"/>
    </source>
</evidence>
<dbReference type="RefSeq" id="WP_218008793.1">
    <property type="nucleotide sequence ID" value="NZ_JBIAQY010000004.1"/>
</dbReference>
<name>A0ABW6RZF7_9NOCA</name>
<dbReference type="Proteomes" id="UP001601992">
    <property type="component" value="Unassembled WGS sequence"/>
</dbReference>
<dbReference type="EMBL" id="JBIAQY010000004">
    <property type="protein sequence ID" value="MFF3568748.1"/>
    <property type="molecule type" value="Genomic_DNA"/>
</dbReference>